<evidence type="ECO:0000313" key="7">
    <source>
        <dbReference type="Ensembl" id="ENSGWIP00000020865.1"/>
    </source>
</evidence>
<name>A0A8C5G7P3_GOUWI</name>
<reference evidence="7" key="3">
    <citation type="submission" date="2025-09" db="UniProtKB">
        <authorList>
            <consortium name="Ensembl"/>
        </authorList>
    </citation>
    <scope>IDENTIFICATION</scope>
</reference>
<dbReference type="AlphaFoldDB" id="A0A8C5G7P3"/>
<dbReference type="InterPro" id="IPR029034">
    <property type="entry name" value="Cystine-knot_cytokine"/>
</dbReference>
<dbReference type="InterPro" id="IPR020440">
    <property type="entry name" value="IL-17_chr"/>
</dbReference>
<evidence type="ECO:0000256" key="2">
    <source>
        <dbReference type="ARBA" id="ARBA00007236"/>
    </source>
</evidence>
<dbReference type="Ensembl" id="ENSGWIT00000022908.1">
    <property type="protein sequence ID" value="ENSGWIP00000020865.1"/>
    <property type="gene ID" value="ENSGWIG00000011288.1"/>
</dbReference>
<dbReference type="SUPFAM" id="SSF57501">
    <property type="entry name" value="Cystine-knot cytokines"/>
    <property type="match status" value="1"/>
</dbReference>
<reference evidence="7" key="1">
    <citation type="submission" date="2020-06" db="EMBL/GenBank/DDBJ databases">
        <authorList>
            <consortium name="Wellcome Sanger Institute Data Sharing"/>
        </authorList>
    </citation>
    <scope>NUCLEOTIDE SEQUENCE [LARGE SCALE GENOMIC DNA]</scope>
</reference>
<protein>
    <recommendedName>
        <fullName evidence="9">Interleukin 17a/f1</fullName>
    </recommendedName>
</protein>
<evidence type="ECO:0008006" key="9">
    <source>
        <dbReference type="Google" id="ProtNLM"/>
    </source>
</evidence>
<keyword evidence="8" id="KW-1185">Reference proteome</keyword>
<dbReference type="PRINTS" id="PR01932">
    <property type="entry name" value="INTRLEUKIN17"/>
</dbReference>
<reference evidence="7" key="2">
    <citation type="submission" date="2025-08" db="UniProtKB">
        <authorList>
            <consortium name="Ensembl"/>
        </authorList>
    </citation>
    <scope>IDENTIFICATION</scope>
</reference>
<sequence length="160" mass="17827">NISKHYRPKAQGHGVQICAAVVMMVTMMMSEVTAMPKEKVKQVSKDVQTFPLHIDPTAFSPAPSMRPLHNSSISPWTYDFSHDDNCFPPVLSEARCLLKGCLDANGHEDQSLHSQPLMQQGLLLRRITAPEGGNQNHFRLESRLYAVGCVCVRPDVVTQE</sequence>
<dbReference type="Gene3D" id="2.10.90.10">
    <property type="entry name" value="Cystine-knot cytokines"/>
    <property type="match status" value="1"/>
</dbReference>
<keyword evidence="4" id="KW-0964">Secreted</keyword>
<evidence type="ECO:0000256" key="5">
    <source>
        <dbReference type="ARBA" id="ARBA00022729"/>
    </source>
</evidence>
<comment type="subcellular location">
    <subcellularLocation>
        <location evidence="1">Secreted</location>
    </subcellularLocation>
</comment>
<evidence type="ECO:0000256" key="6">
    <source>
        <dbReference type="SAM" id="Phobius"/>
    </source>
</evidence>
<keyword evidence="3" id="KW-0202">Cytokine</keyword>
<dbReference type="GO" id="GO:0005615">
    <property type="term" value="C:extracellular space"/>
    <property type="evidence" value="ECO:0007669"/>
    <property type="project" value="UniProtKB-KW"/>
</dbReference>
<dbReference type="Pfam" id="PF06083">
    <property type="entry name" value="IL17"/>
    <property type="match status" value="1"/>
</dbReference>
<evidence type="ECO:0000256" key="4">
    <source>
        <dbReference type="ARBA" id="ARBA00022525"/>
    </source>
</evidence>
<evidence type="ECO:0000313" key="8">
    <source>
        <dbReference type="Proteomes" id="UP000694680"/>
    </source>
</evidence>
<evidence type="ECO:0000256" key="1">
    <source>
        <dbReference type="ARBA" id="ARBA00004613"/>
    </source>
</evidence>
<dbReference type="Proteomes" id="UP000694680">
    <property type="component" value="Chromosome 3"/>
</dbReference>
<comment type="similarity">
    <text evidence="2">Belongs to the IL-17 family.</text>
</comment>
<evidence type="ECO:0000256" key="3">
    <source>
        <dbReference type="ARBA" id="ARBA00022514"/>
    </source>
</evidence>
<proteinExistence type="inferred from homology"/>
<dbReference type="GO" id="GO:0006954">
    <property type="term" value="P:inflammatory response"/>
    <property type="evidence" value="ECO:0007669"/>
    <property type="project" value="InterPro"/>
</dbReference>
<keyword evidence="5" id="KW-0732">Signal</keyword>
<dbReference type="InterPro" id="IPR010345">
    <property type="entry name" value="IL-17_fam"/>
</dbReference>
<keyword evidence="6" id="KW-0812">Transmembrane</keyword>
<feature type="transmembrane region" description="Helical" evidence="6">
    <location>
        <begin position="14"/>
        <end position="35"/>
    </location>
</feature>
<keyword evidence="6" id="KW-1133">Transmembrane helix</keyword>
<keyword evidence="6" id="KW-0472">Membrane</keyword>
<organism evidence="7 8">
    <name type="scientific">Gouania willdenowi</name>
    <name type="common">Blunt-snouted clingfish</name>
    <name type="synonym">Lepadogaster willdenowi</name>
    <dbReference type="NCBI Taxonomy" id="441366"/>
    <lineage>
        <taxon>Eukaryota</taxon>
        <taxon>Metazoa</taxon>
        <taxon>Chordata</taxon>
        <taxon>Craniata</taxon>
        <taxon>Vertebrata</taxon>
        <taxon>Euteleostomi</taxon>
        <taxon>Actinopterygii</taxon>
        <taxon>Neopterygii</taxon>
        <taxon>Teleostei</taxon>
        <taxon>Neoteleostei</taxon>
        <taxon>Acanthomorphata</taxon>
        <taxon>Ovalentaria</taxon>
        <taxon>Blenniimorphae</taxon>
        <taxon>Blenniiformes</taxon>
        <taxon>Gobiesocoidei</taxon>
        <taxon>Gobiesocidae</taxon>
        <taxon>Gobiesocinae</taxon>
        <taxon>Gouania</taxon>
    </lineage>
</organism>
<accession>A0A8C5G7P3</accession>
<dbReference type="GO" id="GO:0005125">
    <property type="term" value="F:cytokine activity"/>
    <property type="evidence" value="ECO:0007669"/>
    <property type="project" value="UniProtKB-KW"/>
</dbReference>